<name>A0A6G1E259_9ORYZ</name>
<dbReference type="Proteomes" id="UP000479710">
    <property type="component" value="Unassembled WGS sequence"/>
</dbReference>
<accession>A0A6G1E259</accession>
<gene>
    <name evidence="2" type="ORF">E2562_025580</name>
</gene>
<comment type="caution">
    <text evidence="2">The sequence shown here is derived from an EMBL/GenBank/DDBJ whole genome shotgun (WGS) entry which is preliminary data.</text>
</comment>
<evidence type="ECO:0000313" key="3">
    <source>
        <dbReference type="Proteomes" id="UP000479710"/>
    </source>
</evidence>
<proteinExistence type="predicted"/>
<evidence type="ECO:0000313" key="2">
    <source>
        <dbReference type="EMBL" id="KAF0918646.1"/>
    </source>
</evidence>
<evidence type="ECO:0000256" key="1">
    <source>
        <dbReference type="SAM" id="MobiDB-lite"/>
    </source>
</evidence>
<dbReference type="EMBL" id="SPHZ02000005">
    <property type="protein sequence ID" value="KAF0918646.1"/>
    <property type="molecule type" value="Genomic_DNA"/>
</dbReference>
<feature type="region of interest" description="Disordered" evidence="1">
    <location>
        <begin position="1"/>
        <end position="28"/>
    </location>
</feature>
<protein>
    <submittedName>
        <fullName evidence="2">Uncharacterized protein</fullName>
    </submittedName>
</protein>
<keyword evidence="3" id="KW-1185">Reference proteome</keyword>
<dbReference type="AlphaFoldDB" id="A0A6G1E259"/>
<organism evidence="2 3">
    <name type="scientific">Oryza meyeriana var. granulata</name>
    <dbReference type="NCBI Taxonomy" id="110450"/>
    <lineage>
        <taxon>Eukaryota</taxon>
        <taxon>Viridiplantae</taxon>
        <taxon>Streptophyta</taxon>
        <taxon>Embryophyta</taxon>
        <taxon>Tracheophyta</taxon>
        <taxon>Spermatophyta</taxon>
        <taxon>Magnoliopsida</taxon>
        <taxon>Liliopsida</taxon>
        <taxon>Poales</taxon>
        <taxon>Poaceae</taxon>
        <taxon>BOP clade</taxon>
        <taxon>Oryzoideae</taxon>
        <taxon>Oryzeae</taxon>
        <taxon>Oryzinae</taxon>
        <taxon>Oryza</taxon>
        <taxon>Oryza meyeriana</taxon>
    </lineage>
</organism>
<sequence>MPPRAAHAPAPHHRSSSPRVAPPAAHPRRLQPLGLAAAAWLCPEPPLGSSAPPPQEATAYLLSCRRLFCSPSPKSPPRSPRFVIALPPEVAMVVVIPT</sequence>
<reference evidence="2 3" key="1">
    <citation type="submission" date="2019-11" db="EMBL/GenBank/DDBJ databases">
        <title>Whole genome sequence of Oryza granulata.</title>
        <authorList>
            <person name="Li W."/>
        </authorList>
    </citation>
    <scope>NUCLEOTIDE SEQUENCE [LARGE SCALE GENOMIC DNA]</scope>
    <source>
        <strain evidence="3">cv. Menghai</strain>
        <tissue evidence="2">Leaf</tissue>
    </source>
</reference>